<organism evidence="1 2">
    <name type="scientific">Solemya velesiana gill symbiont</name>
    <dbReference type="NCBI Taxonomy" id="1918948"/>
    <lineage>
        <taxon>Bacteria</taxon>
        <taxon>Pseudomonadati</taxon>
        <taxon>Pseudomonadota</taxon>
        <taxon>Gammaproteobacteria</taxon>
        <taxon>sulfur-oxidizing symbionts</taxon>
    </lineage>
</organism>
<name>A0A1T2KWA8_9GAMM</name>
<comment type="caution">
    <text evidence="1">The sequence shown here is derived from an EMBL/GenBank/DDBJ whole genome shotgun (WGS) entry which is preliminary data.</text>
</comment>
<accession>A0A1T2KWA8</accession>
<dbReference type="AlphaFoldDB" id="A0A1T2KWA8"/>
<dbReference type="Proteomes" id="UP000190896">
    <property type="component" value="Unassembled WGS sequence"/>
</dbReference>
<protein>
    <submittedName>
        <fullName evidence="1">Uncharacterized protein</fullName>
    </submittedName>
</protein>
<dbReference type="EMBL" id="MPRJ01000018">
    <property type="protein sequence ID" value="OOZ37102.1"/>
    <property type="molecule type" value="Genomic_DNA"/>
</dbReference>
<evidence type="ECO:0000313" key="1">
    <source>
        <dbReference type="EMBL" id="OOZ37102.1"/>
    </source>
</evidence>
<sequence length="85" mass="9250">MLDEFVIEEVLEIAPDKKFLVSLVKSFELGTGTISKNMEQACSKGDTRHFIAPRGNSVGMPHAVPSRHARNSFVAAGEQIIIPAL</sequence>
<evidence type="ECO:0000313" key="2">
    <source>
        <dbReference type="Proteomes" id="UP000190896"/>
    </source>
</evidence>
<proteinExistence type="predicted"/>
<gene>
    <name evidence="1" type="ORF">BOW51_04140</name>
</gene>
<keyword evidence="2" id="KW-1185">Reference proteome</keyword>
<dbReference type="RefSeq" id="WP_078486254.1">
    <property type="nucleotide sequence ID" value="NZ_MPRJ01000018.1"/>
</dbReference>
<reference evidence="1 2" key="1">
    <citation type="submission" date="2016-11" db="EMBL/GenBank/DDBJ databases">
        <title>Mixed transmission modes and dynamic genome evolution in an obligate animal-bacterial symbiosis.</title>
        <authorList>
            <person name="Russell S.L."/>
            <person name="Corbett-Detig R.B."/>
            <person name="Cavanaugh C.M."/>
        </authorList>
    </citation>
    <scope>NUCLEOTIDE SEQUENCE [LARGE SCALE GENOMIC DNA]</scope>
    <source>
        <strain evidence="1">Se-Cadez</strain>
    </source>
</reference>